<gene>
    <name evidence="3" type="ORF">GA0070618_1351</name>
</gene>
<keyword evidence="2" id="KW-0472">Membrane</keyword>
<feature type="transmembrane region" description="Helical" evidence="2">
    <location>
        <begin position="37"/>
        <end position="57"/>
    </location>
</feature>
<organism evidence="3 4">
    <name type="scientific">Micromonospora echinospora</name>
    <name type="common">Micromonospora purpurea</name>
    <dbReference type="NCBI Taxonomy" id="1877"/>
    <lineage>
        <taxon>Bacteria</taxon>
        <taxon>Bacillati</taxon>
        <taxon>Actinomycetota</taxon>
        <taxon>Actinomycetes</taxon>
        <taxon>Micromonosporales</taxon>
        <taxon>Micromonosporaceae</taxon>
        <taxon>Micromonospora</taxon>
    </lineage>
</organism>
<feature type="region of interest" description="Disordered" evidence="1">
    <location>
        <begin position="1"/>
        <end position="24"/>
    </location>
</feature>
<proteinExistence type="predicted"/>
<sequence length="58" mass="6060">MLTVAPQGPDIETPDSEDEPATDHDGRHRLILAYIKALGPIIAAIVASIGTLVGVLAR</sequence>
<dbReference type="AlphaFoldDB" id="A0A1C4VL09"/>
<dbReference type="InParanoid" id="A0A1C4VL09"/>
<evidence type="ECO:0000256" key="1">
    <source>
        <dbReference type="SAM" id="MobiDB-lite"/>
    </source>
</evidence>
<reference evidence="4" key="1">
    <citation type="submission" date="2016-06" db="EMBL/GenBank/DDBJ databases">
        <authorList>
            <person name="Varghese N."/>
            <person name="Submissions Spin"/>
        </authorList>
    </citation>
    <scope>NUCLEOTIDE SEQUENCE [LARGE SCALE GENOMIC DNA]</scope>
    <source>
        <strain evidence="4">DSM 43816</strain>
    </source>
</reference>
<keyword evidence="2" id="KW-1133">Transmembrane helix</keyword>
<dbReference type="Proteomes" id="UP000198253">
    <property type="component" value="Chromosome I"/>
</dbReference>
<evidence type="ECO:0000256" key="2">
    <source>
        <dbReference type="SAM" id="Phobius"/>
    </source>
</evidence>
<name>A0A1C4VL09_MICEC</name>
<evidence type="ECO:0000313" key="3">
    <source>
        <dbReference type="EMBL" id="SCE84626.1"/>
    </source>
</evidence>
<accession>A0A1C4VL09</accession>
<keyword evidence="2" id="KW-0812">Transmembrane</keyword>
<evidence type="ECO:0000313" key="4">
    <source>
        <dbReference type="Proteomes" id="UP000198253"/>
    </source>
</evidence>
<keyword evidence="4" id="KW-1185">Reference proteome</keyword>
<dbReference type="EMBL" id="LT607413">
    <property type="protein sequence ID" value="SCE84626.1"/>
    <property type="molecule type" value="Genomic_DNA"/>
</dbReference>
<protein>
    <submittedName>
        <fullName evidence="3">Uncharacterized protein</fullName>
    </submittedName>
</protein>